<feature type="non-terminal residue" evidence="6">
    <location>
        <position position="1"/>
    </location>
</feature>
<dbReference type="OMA" id="PEWLMES"/>
<keyword evidence="4" id="KW-0723">Serine/threonine-protein kinase</keyword>
<dbReference type="Gene3D" id="1.10.510.10">
    <property type="entry name" value="Transferase(Phosphotransferase) domain 1"/>
    <property type="match status" value="1"/>
</dbReference>
<dbReference type="EMBL" id="GG738869">
    <property type="protein sequence ID" value="EFC44213.1"/>
    <property type="molecule type" value="Genomic_DNA"/>
</dbReference>
<dbReference type="InParanoid" id="D2VG57"/>
<dbReference type="InterPro" id="IPR008271">
    <property type="entry name" value="Ser/Thr_kinase_AS"/>
</dbReference>
<dbReference type="VEuPathDB" id="AmoebaDB:NAEGRDRAFT_3630"/>
<accession>D2VG57</accession>
<evidence type="ECO:0000256" key="3">
    <source>
        <dbReference type="PROSITE-ProRule" id="PRU10141"/>
    </source>
</evidence>
<evidence type="ECO:0000256" key="2">
    <source>
        <dbReference type="ARBA" id="ARBA00022840"/>
    </source>
</evidence>
<dbReference type="GO" id="GO:0005524">
    <property type="term" value="F:ATP binding"/>
    <property type="evidence" value="ECO:0007669"/>
    <property type="project" value="UniProtKB-UniRule"/>
</dbReference>
<feature type="domain" description="Protein kinase" evidence="5">
    <location>
        <begin position="3"/>
        <end position="173"/>
    </location>
</feature>
<dbReference type="InterPro" id="IPR051681">
    <property type="entry name" value="Ser/Thr_Kinases-Pseudokinases"/>
</dbReference>
<dbReference type="PANTHER" id="PTHR44329">
    <property type="entry name" value="SERINE/THREONINE-PROTEIN KINASE TNNI3K-RELATED"/>
    <property type="match status" value="1"/>
</dbReference>
<dbReference type="eggNOG" id="KOG0192">
    <property type="taxonomic scope" value="Eukaryota"/>
</dbReference>
<keyword evidence="2 3" id="KW-0067">ATP-binding</keyword>
<protein>
    <submittedName>
        <fullName evidence="6">Predicted protein</fullName>
    </submittedName>
</protein>
<sequence length="173" mass="19649">EDITFVKKIGIGGFSNVYLGKWNQSFVAVKSVENQDDRADDVFEKEAQTLCALKHPNIITFYGISFSESRKLLIVEYFEKGSLDKYIEALTTRKINCSLEKKINYLLHIANGMAYLHSYKPNPIVHRDLKPANVLMSENGILKICDFGLSRSLNYETKSAMTSNIGSFYYLSP</sequence>
<organism evidence="7">
    <name type="scientific">Naegleria gruberi</name>
    <name type="common">Amoeba</name>
    <dbReference type="NCBI Taxonomy" id="5762"/>
    <lineage>
        <taxon>Eukaryota</taxon>
        <taxon>Discoba</taxon>
        <taxon>Heterolobosea</taxon>
        <taxon>Tetramitia</taxon>
        <taxon>Eutetramitia</taxon>
        <taxon>Vahlkampfiidae</taxon>
        <taxon>Naegleria</taxon>
    </lineage>
</organism>
<gene>
    <name evidence="6" type="ORF">NAEGRDRAFT_3630</name>
</gene>
<dbReference type="RefSeq" id="XP_002676957.1">
    <property type="nucleotide sequence ID" value="XM_002676911.1"/>
</dbReference>
<evidence type="ECO:0000313" key="7">
    <source>
        <dbReference type="Proteomes" id="UP000006671"/>
    </source>
</evidence>
<dbReference type="Proteomes" id="UP000006671">
    <property type="component" value="Unassembled WGS sequence"/>
</dbReference>
<keyword evidence="7" id="KW-1185">Reference proteome</keyword>
<dbReference type="PROSITE" id="PS00108">
    <property type="entry name" value="PROTEIN_KINASE_ST"/>
    <property type="match status" value="1"/>
</dbReference>
<evidence type="ECO:0000313" key="6">
    <source>
        <dbReference type="EMBL" id="EFC44213.1"/>
    </source>
</evidence>
<dbReference type="GeneID" id="8856758"/>
<dbReference type="GO" id="GO:0004674">
    <property type="term" value="F:protein serine/threonine kinase activity"/>
    <property type="evidence" value="ECO:0007669"/>
    <property type="project" value="UniProtKB-KW"/>
</dbReference>
<evidence type="ECO:0000256" key="4">
    <source>
        <dbReference type="RuleBase" id="RU000304"/>
    </source>
</evidence>
<reference evidence="6 7" key="1">
    <citation type="journal article" date="2010" name="Cell">
        <title>The genome of Naegleria gruberi illuminates early eukaryotic versatility.</title>
        <authorList>
            <person name="Fritz-Laylin L.K."/>
            <person name="Prochnik S.E."/>
            <person name="Ginger M.L."/>
            <person name="Dacks J.B."/>
            <person name="Carpenter M.L."/>
            <person name="Field M.C."/>
            <person name="Kuo A."/>
            <person name="Paredez A."/>
            <person name="Chapman J."/>
            <person name="Pham J."/>
            <person name="Shu S."/>
            <person name="Neupane R."/>
            <person name="Cipriano M."/>
            <person name="Mancuso J."/>
            <person name="Tu H."/>
            <person name="Salamov A."/>
            <person name="Lindquist E."/>
            <person name="Shapiro H."/>
            <person name="Lucas S."/>
            <person name="Grigoriev I.V."/>
            <person name="Cande W.Z."/>
            <person name="Fulton C."/>
            <person name="Rokhsar D.S."/>
            <person name="Dawson S.C."/>
        </authorList>
    </citation>
    <scope>NUCLEOTIDE SEQUENCE [LARGE SCALE GENOMIC DNA]</scope>
    <source>
        <strain evidence="6 7">NEG-M</strain>
    </source>
</reference>
<keyword evidence="4" id="KW-0808">Transferase</keyword>
<dbReference type="InterPro" id="IPR000719">
    <property type="entry name" value="Prot_kinase_dom"/>
</dbReference>
<dbReference type="AlphaFoldDB" id="D2VG57"/>
<proteinExistence type="inferred from homology"/>
<dbReference type="KEGG" id="ngr:NAEGRDRAFT_3630"/>
<dbReference type="OrthoDB" id="28230at2759"/>
<dbReference type="SUPFAM" id="SSF56112">
    <property type="entry name" value="Protein kinase-like (PK-like)"/>
    <property type="match status" value="1"/>
</dbReference>
<keyword evidence="4" id="KW-0418">Kinase</keyword>
<keyword evidence="1 3" id="KW-0547">Nucleotide-binding</keyword>
<dbReference type="Pfam" id="PF00069">
    <property type="entry name" value="Pkinase"/>
    <property type="match status" value="1"/>
</dbReference>
<dbReference type="SMART" id="SM00220">
    <property type="entry name" value="S_TKc"/>
    <property type="match status" value="1"/>
</dbReference>
<dbReference type="PROSITE" id="PS50011">
    <property type="entry name" value="PROTEIN_KINASE_DOM"/>
    <property type="match status" value="1"/>
</dbReference>
<evidence type="ECO:0000256" key="1">
    <source>
        <dbReference type="ARBA" id="ARBA00022741"/>
    </source>
</evidence>
<dbReference type="STRING" id="5762.D2VG57"/>
<comment type="similarity">
    <text evidence="4">Belongs to the protein kinase superfamily.</text>
</comment>
<evidence type="ECO:0000259" key="5">
    <source>
        <dbReference type="PROSITE" id="PS50011"/>
    </source>
</evidence>
<dbReference type="PROSITE" id="PS00107">
    <property type="entry name" value="PROTEIN_KINASE_ATP"/>
    <property type="match status" value="1"/>
</dbReference>
<dbReference type="InterPro" id="IPR017441">
    <property type="entry name" value="Protein_kinase_ATP_BS"/>
</dbReference>
<name>D2VG57_NAEGR</name>
<feature type="non-terminal residue" evidence="6">
    <location>
        <position position="173"/>
    </location>
</feature>
<feature type="binding site" evidence="3">
    <location>
        <position position="30"/>
    </location>
    <ligand>
        <name>ATP</name>
        <dbReference type="ChEBI" id="CHEBI:30616"/>
    </ligand>
</feature>
<dbReference type="InterPro" id="IPR011009">
    <property type="entry name" value="Kinase-like_dom_sf"/>
</dbReference>